<dbReference type="InterPro" id="IPR024516">
    <property type="entry name" value="Mce_C"/>
</dbReference>
<proteinExistence type="predicted"/>
<protein>
    <submittedName>
        <fullName evidence="5">MCE family protein</fullName>
    </submittedName>
</protein>
<dbReference type="PANTHER" id="PTHR33371">
    <property type="entry name" value="INTERMEMBRANE PHOSPHOLIPID TRANSPORT SYSTEM BINDING PROTEIN MLAD-RELATED"/>
    <property type="match status" value="1"/>
</dbReference>
<dbReference type="PANTHER" id="PTHR33371:SF19">
    <property type="entry name" value="MCE-FAMILY PROTEIN MCE4A"/>
    <property type="match status" value="1"/>
</dbReference>
<dbReference type="Pfam" id="PF02470">
    <property type="entry name" value="MlaD"/>
    <property type="match status" value="1"/>
</dbReference>
<keyword evidence="2" id="KW-1133">Transmembrane helix</keyword>
<keyword evidence="2" id="KW-0472">Membrane</keyword>
<feature type="transmembrane region" description="Helical" evidence="2">
    <location>
        <begin position="12"/>
        <end position="31"/>
    </location>
</feature>
<evidence type="ECO:0000256" key="2">
    <source>
        <dbReference type="SAM" id="Phobius"/>
    </source>
</evidence>
<sequence length="434" mass="45427">MKRGARLRQRLLGVGFIVVIVGSIGLTIAIFDKQFTSVVMVSLKTDRIGNQLLPNSDVKVRGLVVGEVRDISSDGSGATLALAINPDMVDLVPSNVSARLLPKTLFGEKYVSLVLPTDDAARPLRAGDTITQDRSAAGIEVGKVLDDLLPLLQAVKPQHLSATLGALSQALDGRGAQLGTNLVRLNDYVGQLNTELPNLKADISGLADFGNTYTVAAPDLIQALDDLTTTSRTVVEQRTNIDSLYSSLIGASGDLTGFLQANASNLIRLSADSTQTLQLLAQYSPEYGCLLNGLTNTIPRVNTALGVGTSTPGLRISLEVVNGRGKYLPNRDEPNFTDTRGPVCYPIVPPDQGNFQLPPTPFKDGSVAPEQRAPGQASVLPGSGDALGITGSPAEAGALATIFSQTTGTAVQDVPGWSALVAAPALRGNEVTVK</sequence>
<dbReference type="InterPro" id="IPR005693">
    <property type="entry name" value="Mce"/>
</dbReference>
<feature type="domain" description="Mce/MlaD" evidence="3">
    <location>
        <begin position="41"/>
        <end position="114"/>
    </location>
</feature>
<feature type="domain" description="Mammalian cell entry C-terminal" evidence="4">
    <location>
        <begin position="121"/>
        <end position="342"/>
    </location>
</feature>
<name>A0ABY6P1A7_9NOCA</name>
<keyword evidence="2" id="KW-0812">Transmembrane</keyword>
<dbReference type="Pfam" id="PF11887">
    <property type="entry name" value="Mce4_CUP1"/>
    <property type="match status" value="1"/>
</dbReference>
<gene>
    <name evidence="5" type="ORF">RHODO2019_02180</name>
</gene>
<dbReference type="EMBL" id="CP110615">
    <property type="protein sequence ID" value="UZJ25308.1"/>
    <property type="molecule type" value="Genomic_DNA"/>
</dbReference>
<evidence type="ECO:0000259" key="3">
    <source>
        <dbReference type="Pfam" id="PF02470"/>
    </source>
</evidence>
<evidence type="ECO:0000259" key="4">
    <source>
        <dbReference type="Pfam" id="PF11887"/>
    </source>
</evidence>
<dbReference type="InterPro" id="IPR052336">
    <property type="entry name" value="MlaD_Phospholipid_Transporter"/>
</dbReference>
<dbReference type="Proteomes" id="UP001164965">
    <property type="component" value="Chromosome"/>
</dbReference>
<feature type="region of interest" description="Disordered" evidence="1">
    <location>
        <begin position="359"/>
        <end position="383"/>
    </location>
</feature>
<reference evidence="5" key="1">
    <citation type="submission" date="2022-10" db="EMBL/GenBank/DDBJ databases">
        <title>Rhodococcus sp.75.</title>
        <authorList>
            <person name="Sun M."/>
        </authorList>
    </citation>
    <scope>NUCLEOTIDE SEQUENCE</scope>
    <source>
        <strain evidence="5">75</strain>
    </source>
</reference>
<dbReference type="RefSeq" id="WP_265383414.1">
    <property type="nucleotide sequence ID" value="NZ_CP110615.1"/>
</dbReference>
<evidence type="ECO:0000313" key="6">
    <source>
        <dbReference type="Proteomes" id="UP001164965"/>
    </source>
</evidence>
<evidence type="ECO:0000313" key="5">
    <source>
        <dbReference type="EMBL" id="UZJ25308.1"/>
    </source>
</evidence>
<keyword evidence="6" id="KW-1185">Reference proteome</keyword>
<organism evidence="5 6">
    <name type="scientific">Rhodococcus antarcticus</name>
    <dbReference type="NCBI Taxonomy" id="2987751"/>
    <lineage>
        <taxon>Bacteria</taxon>
        <taxon>Bacillati</taxon>
        <taxon>Actinomycetota</taxon>
        <taxon>Actinomycetes</taxon>
        <taxon>Mycobacteriales</taxon>
        <taxon>Nocardiaceae</taxon>
        <taxon>Rhodococcus</taxon>
    </lineage>
</organism>
<dbReference type="NCBIfam" id="TIGR00996">
    <property type="entry name" value="Mtu_fam_mce"/>
    <property type="match status" value="1"/>
</dbReference>
<accession>A0ABY6P1A7</accession>
<dbReference type="InterPro" id="IPR003399">
    <property type="entry name" value="Mce/MlaD"/>
</dbReference>
<evidence type="ECO:0000256" key="1">
    <source>
        <dbReference type="SAM" id="MobiDB-lite"/>
    </source>
</evidence>